<comment type="caution">
    <text evidence="4">The sequence shown here is derived from an EMBL/GenBank/DDBJ whole genome shotgun (WGS) entry which is preliminary data.</text>
</comment>
<comment type="similarity">
    <text evidence="1">Belongs to the bacterial solute-binding protein 8 family.</text>
</comment>
<organism evidence="4 5">
    <name type="scientific">Rhodococcus qingshengii</name>
    <dbReference type="NCBI Taxonomy" id="334542"/>
    <lineage>
        <taxon>Bacteria</taxon>
        <taxon>Bacillati</taxon>
        <taxon>Actinomycetota</taxon>
        <taxon>Actinomycetes</taxon>
        <taxon>Mycobacteriales</taxon>
        <taxon>Nocardiaceae</taxon>
        <taxon>Rhodococcus</taxon>
        <taxon>Rhodococcus erythropolis group</taxon>
    </lineage>
</organism>
<keyword evidence="2" id="KW-0732">Signal</keyword>
<sequence>MIQVKTRASFGAVVAATALLTVAGCSATAPVDEAADKTSVTLENCGTESTFQLPIENVVATSNAANIGTILRVGGLDRLAAVVLNTNNDAVMESMFGPGIADVPHLDGTITMETILGKQADLVVGSYSGLFKGASGVTPESLQSNNIDAYVISDSCRQSAAADSALGTMGPWDALRADVTNYGKLFGTEDTAAEALTELDSRLARLESAPDAADKPKVLIYDSGEEDLYTSGGNGAPNGIIDVAGGTNVFADVDNTWFKASWETVAKSEPDIIVIMDYKKSADEVQGKIDAIKSREGLRDLDAVKQNRFVVLPLAMFTSGFPNIYGAEELRAKIEEFGLAPSSSIDWTTAPSA</sequence>
<feature type="domain" description="Fe/B12 periplasmic-binding" evidence="3">
    <location>
        <begin position="58"/>
        <end position="342"/>
    </location>
</feature>
<protein>
    <submittedName>
        <fullName evidence="4">ABC transporter substrate-binding protein</fullName>
    </submittedName>
</protein>
<dbReference type="InterPro" id="IPR050902">
    <property type="entry name" value="ABC_Transporter_SBP"/>
</dbReference>
<proteinExistence type="inferred from homology"/>
<gene>
    <name evidence="4" type="ORF">CHR55_04035</name>
</gene>
<dbReference type="InterPro" id="IPR002491">
    <property type="entry name" value="ABC_transptr_periplasmic_BD"/>
</dbReference>
<reference evidence="4 5" key="1">
    <citation type="submission" date="2017-07" db="EMBL/GenBank/DDBJ databases">
        <title>Draft sequence of Rhodococcus enclensis 23b-28.</title>
        <authorList>
            <person name="Besaury L."/>
            <person name="Sancelme M."/>
            <person name="Amato P."/>
            <person name="Lallement A."/>
            <person name="Delort A.-M."/>
        </authorList>
    </citation>
    <scope>NUCLEOTIDE SEQUENCE [LARGE SCALE GENOMIC DNA]</scope>
    <source>
        <strain evidence="4 5">23b-28</strain>
    </source>
</reference>
<feature type="chain" id="PRO_5038662725" evidence="2">
    <location>
        <begin position="24"/>
        <end position="353"/>
    </location>
</feature>
<dbReference type="AlphaFoldDB" id="A0A2A5JFY0"/>
<evidence type="ECO:0000256" key="2">
    <source>
        <dbReference type="SAM" id="SignalP"/>
    </source>
</evidence>
<evidence type="ECO:0000313" key="4">
    <source>
        <dbReference type="EMBL" id="PCK28504.1"/>
    </source>
</evidence>
<evidence type="ECO:0000313" key="5">
    <source>
        <dbReference type="Proteomes" id="UP000230886"/>
    </source>
</evidence>
<accession>A0A2A5JFY0</accession>
<dbReference type="PROSITE" id="PS51257">
    <property type="entry name" value="PROKAR_LIPOPROTEIN"/>
    <property type="match status" value="1"/>
</dbReference>
<evidence type="ECO:0000256" key="1">
    <source>
        <dbReference type="ARBA" id="ARBA00008814"/>
    </source>
</evidence>
<dbReference type="PROSITE" id="PS50983">
    <property type="entry name" value="FE_B12_PBP"/>
    <property type="match status" value="1"/>
</dbReference>
<dbReference type="RefSeq" id="WP_099696990.1">
    <property type="nucleotide sequence ID" value="NZ_JAKEDO010000001.1"/>
</dbReference>
<dbReference type="Gene3D" id="3.40.50.1980">
    <property type="entry name" value="Nitrogenase molybdenum iron protein domain"/>
    <property type="match status" value="2"/>
</dbReference>
<name>A0A2A5JFY0_RHOSG</name>
<feature type="signal peptide" evidence="2">
    <location>
        <begin position="1"/>
        <end position="23"/>
    </location>
</feature>
<dbReference type="SUPFAM" id="SSF53807">
    <property type="entry name" value="Helical backbone' metal receptor"/>
    <property type="match status" value="1"/>
</dbReference>
<evidence type="ECO:0000259" key="3">
    <source>
        <dbReference type="PROSITE" id="PS50983"/>
    </source>
</evidence>
<dbReference type="PANTHER" id="PTHR30535">
    <property type="entry name" value="VITAMIN B12-BINDING PROTEIN"/>
    <property type="match status" value="1"/>
</dbReference>
<dbReference type="Proteomes" id="UP000230886">
    <property type="component" value="Unassembled WGS sequence"/>
</dbReference>
<dbReference type="PANTHER" id="PTHR30535:SF7">
    <property type="entry name" value="IRON(III) DICITRATE-BINDING PROTEIN"/>
    <property type="match status" value="1"/>
</dbReference>
<dbReference type="Pfam" id="PF01497">
    <property type="entry name" value="Peripla_BP_2"/>
    <property type="match status" value="1"/>
</dbReference>
<dbReference type="EMBL" id="NOVD01000002">
    <property type="protein sequence ID" value="PCK28504.1"/>
    <property type="molecule type" value="Genomic_DNA"/>
</dbReference>